<dbReference type="EnsemblPlants" id="Kaladp0057s0021.1.v1.1">
    <property type="protein sequence ID" value="Kaladp0057s0021.1.v1.1"/>
    <property type="gene ID" value="Kaladp0057s0021.v1.1"/>
</dbReference>
<dbReference type="InterPro" id="IPR008854">
    <property type="entry name" value="TPMT"/>
</dbReference>
<organism evidence="6 7">
    <name type="scientific">Kalanchoe fedtschenkoi</name>
    <name type="common">Lavender scallops</name>
    <name type="synonym">South American air plant</name>
    <dbReference type="NCBI Taxonomy" id="63787"/>
    <lineage>
        <taxon>Eukaryota</taxon>
        <taxon>Viridiplantae</taxon>
        <taxon>Streptophyta</taxon>
        <taxon>Embryophyta</taxon>
        <taxon>Tracheophyta</taxon>
        <taxon>Spermatophyta</taxon>
        <taxon>Magnoliopsida</taxon>
        <taxon>eudicotyledons</taxon>
        <taxon>Gunneridae</taxon>
        <taxon>Pentapetalae</taxon>
        <taxon>Saxifragales</taxon>
        <taxon>Crassulaceae</taxon>
        <taxon>Kalanchoe</taxon>
    </lineage>
</organism>
<reference evidence="6" key="1">
    <citation type="submission" date="2021-01" db="UniProtKB">
        <authorList>
            <consortium name="EnsemblPlants"/>
        </authorList>
    </citation>
    <scope>IDENTIFICATION</scope>
</reference>
<evidence type="ECO:0000256" key="4">
    <source>
        <dbReference type="ARBA" id="ARBA00022691"/>
    </source>
</evidence>
<evidence type="ECO:0000313" key="7">
    <source>
        <dbReference type="Proteomes" id="UP000594263"/>
    </source>
</evidence>
<dbReference type="GO" id="GO:0032259">
    <property type="term" value="P:methylation"/>
    <property type="evidence" value="ECO:0007669"/>
    <property type="project" value="UniProtKB-KW"/>
</dbReference>
<dbReference type="PANTHER" id="PTHR32183">
    <property type="match status" value="1"/>
</dbReference>
<dbReference type="Proteomes" id="UP000594263">
    <property type="component" value="Unplaced"/>
</dbReference>
<keyword evidence="1" id="KW-0597">Phosphoprotein</keyword>
<dbReference type="CDD" id="cd02440">
    <property type="entry name" value="AdoMet_MTases"/>
    <property type="match status" value="1"/>
</dbReference>
<evidence type="ECO:0000256" key="3">
    <source>
        <dbReference type="ARBA" id="ARBA00022679"/>
    </source>
</evidence>
<dbReference type="PROSITE" id="PS51585">
    <property type="entry name" value="SAM_MT_TPMT"/>
    <property type="match status" value="1"/>
</dbReference>
<dbReference type="Gramene" id="Kaladp0057s0021.1.v1.1">
    <property type="protein sequence ID" value="Kaladp0057s0021.1.v1.1"/>
    <property type="gene ID" value="Kaladp0057s0021.v1.1"/>
</dbReference>
<keyword evidence="2" id="KW-0489">Methyltransferase</keyword>
<dbReference type="AlphaFoldDB" id="A0A7N0U779"/>
<evidence type="ECO:0000256" key="5">
    <source>
        <dbReference type="SAM" id="MobiDB-lite"/>
    </source>
</evidence>
<keyword evidence="4" id="KW-0949">S-adenosyl-L-methionine</keyword>
<dbReference type="OMA" id="EQTFFCA"/>
<keyword evidence="7" id="KW-1185">Reference proteome</keyword>
<dbReference type="Pfam" id="PF05724">
    <property type="entry name" value="TPMT"/>
    <property type="match status" value="1"/>
</dbReference>
<dbReference type="PANTHER" id="PTHR32183:SF11">
    <property type="entry name" value="THIOL METHYLTRANSFERASE 2-RELATED"/>
    <property type="match status" value="1"/>
</dbReference>
<dbReference type="GO" id="GO:0008757">
    <property type="term" value="F:S-adenosylmethionine-dependent methyltransferase activity"/>
    <property type="evidence" value="ECO:0007669"/>
    <property type="project" value="InterPro"/>
</dbReference>
<dbReference type="InterPro" id="IPR029063">
    <property type="entry name" value="SAM-dependent_MTases_sf"/>
</dbReference>
<keyword evidence="3" id="KW-0808">Transferase</keyword>
<evidence type="ECO:0000313" key="6">
    <source>
        <dbReference type="EnsemblPlants" id="Kaladp0057s0021.1.v1.1"/>
    </source>
</evidence>
<sequence length="284" mass="31623">MSVGTEITIMLSSISILQKSISPGRNSQLKSGIVGVCNRRNTYRKETGFNLRMESAAANSKTSGGGGNSLKPDSKLEQIIHENASHGWEKSWELGVTPWDLRKPTPVILHLHQTGALPKGRALIPGCGSGYDVAAISCSERFVVGLDISENCINRAKELHHPSPKAENFMFVKADFFSWKSNELFDLIFDYTFFCAIEPCMRSAWADKINELLKPDGELITLIFPISDHEGGPPYRVSVTDYEKVLNPMGFEAYYIEDNELAIGARKGREKLGRWKRSISRALL</sequence>
<proteinExistence type="predicted"/>
<protein>
    <recommendedName>
        <fullName evidence="8">Thiol methyltransferase 2</fullName>
    </recommendedName>
</protein>
<dbReference type="SUPFAM" id="SSF53335">
    <property type="entry name" value="S-adenosyl-L-methionine-dependent methyltransferases"/>
    <property type="match status" value="1"/>
</dbReference>
<evidence type="ECO:0000256" key="1">
    <source>
        <dbReference type="ARBA" id="ARBA00022553"/>
    </source>
</evidence>
<evidence type="ECO:0008006" key="8">
    <source>
        <dbReference type="Google" id="ProtNLM"/>
    </source>
</evidence>
<feature type="region of interest" description="Disordered" evidence="5">
    <location>
        <begin position="54"/>
        <end position="73"/>
    </location>
</feature>
<evidence type="ECO:0000256" key="2">
    <source>
        <dbReference type="ARBA" id="ARBA00022603"/>
    </source>
</evidence>
<name>A0A7N0U779_KALFE</name>
<dbReference type="Gene3D" id="3.40.50.150">
    <property type="entry name" value="Vaccinia Virus protein VP39"/>
    <property type="match status" value="1"/>
</dbReference>
<accession>A0A7N0U779</accession>